<evidence type="ECO:0000313" key="9">
    <source>
        <dbReference type="Proteomes" id="UP000829685"/>
    </source>
</evidence>
<feature type="active site" description="Proton donor" evidence="4">
    <location>
        <position position="197"/>
    </location>
</feature>
<dbReference type="PANTHER" id="PTHR42812:SF12">
    <property type="entry name" value="BETA-XYLOSIDASE-RELATED"/>
    <property type="match status" value="1"/>
</dbReference>
<accession>A0A9P9W955</accession>
<dbReference type="InterPro" id="IPR051795">
    <property type="entry name" value="Glycosyl_Hydrlase_43"/>
</dbReference>
<organism evidence="8 9">
    <name type="scientific">Neoarthrinium moseri</name>
    <dbReference type="NCBI Taxonomy" id="1658444"/>
    <lineage>
        <taxon>Eukaryota</taxon>
        <taxon>Fungi</taxon>
        <taxon>Dikarya</taxon>
        <taxon>Ascomycota</taxon>
        <taxon>Pezizomycotina</taxon>
        <taxon>Sordariomycetes</taxon>
        <taxon>Xylariomycetidae</taxon>
        <taxon>Amphisphaeriales</taxon>
        <taxon>Apiosporaceae</taxon>
        <taxon>Neoarthrinium</taxon>
    </lineage>
</organism>
<evidence type="ECO:0000256" key="3">
    <source>
        <dbReference type="ARBA" id="ARBA00023295"/>
    </source>
</evidence>
<dbReference type="GO" id="GO:0004553">
    <property type="term" value="F:hydrolase activity, hydrolyzing O-glycosyl compounds"/>
    <property type="evidence" value="ECO:0007669"/>
    <property type="project" value="InterPro"/>
</dbReference>
<dbReference type="Gene3D" id="2.115.10.20">
    <property type="entry name" value="Glycosyl hydrolase domain, family 43"/>
    <property type="match status" value="1"/>
</dbReference>
<dbReference type="PANTHER" id="PTHR42812">
    <property type="entry name" value="BETA-XYLOSIDASE"/>
    <property type="match status" value="1"/>
</dbReference>
<evidence type="ECO:0000256" key="4">
    <source>
        <dbReference type="PIRSR" id="PIRSR606710-1"/>
    </source>
</evidence>
<protein>
    <recommendedName>
        <fullName evidence="7">Beta-xylosidase C-terminal Concanavalin A-like domain-containing protein</fullName>
    </recommendedName>
</protein>
<dbReference type="Gene3D" id="2.60.120.200">
    <property type="match status" value="1"/>
</dbReference>
<dbReference type="EMBL" id="JAFIMR010000065">
    <property type="protein sequence ID" value="KAI1851493.1"/>
    <property type="molecule type" value="Genomic_DNA"/>
</dbReference>
<proteinExistence type="inferred from homology"/>
<dbReference type="SUPFAM" id="SSF75005">
    <property type="entry name" value="Arabinanase/levansucrase/invertase"/>
    <property type="match status" value="1"/>
</dbReference>
<evidence type="ECO:0000259" key="7">
    <source>
        <dbReference type="Pfam" id="PF17851"/>
    </source>
</evidence>
<dbReference type="InterPro" id="IPR023296">
    <property type="entry name" value="Glyco_hydro_beta-prop_sf"/>
</dbReference>
<keyword evidence="3 6" id="KW-0326">Glycosidase</keyword>
<dbReference type="InterPro" id="IPR006710">
    <property type="entry name" value="Glyco_hydro_43"/>
</dbReference>
<dbReference type="SUPFAM" id="SSF49899">
    <property type="entry name" value="Concanavalin A-like lectins/glucanases"/>
    <property type="match status" value="1"/>
</dbReference>
<dbReference type="CDD" id="cd18617">
    <property type="entry name" value="GH43_XynB-like"/>
    <property type="match status" value="1"/>
</dbReference>
<evidence type="ECO:0000256" key="5">
    <source>
        <dbReference type="PIRSR" id="PIRSR606710-2"/>
    </source>
</evidence>
<reference evidence="8" key="1">
    <citation type="submission" date="2021-03" db="EMBL/GenBank/DDBJ databases">
        <title>Revisited historic fungal species revealed as producer of novel bioactive compounds through whole genome sequencing and comparative genomics.</title>
        <authorList>
            <person name="Vignolle G.A."/>
            <person name="Hochenegger N."/>
            <person name="Mach R.L."/>
            <person name="Mach-Aigner A.R."/>
            <person name="Javad Rahimi M."/>
            <person name="Salim K.A."/>
            <person name="Chan C.M."/>
            <person name="Lim L.B.L."/>
            <person name="Cai F."/>
            <person name="Druzhinina I.S."/>
            <person name="U'Ren J.M."/>
            <person name="Derntl C."/>
        </authorList>
    </citation>
    <scope>NUCLEOTIDE SEQUENCE</scope>
    <source>
        <strain evidence="8">TUCIM 5799</strain>
    </source>
</reference>
<keyword evidence="2 6" id="KW-0378">Hydrolase</keyword>
<comment type="caution">
    <text evidence="8">The sequence shown here is derived from an EMBL/GenBank/DDBJ whole genome shotgun (WGS) entry which is preliminary data.</text>
</comment>
<dbReference type="OrthoDB" id="408373at2759"/>
<sequence length="526" mass="58658">MSGINPIIPGFAPDPSVVRVGEWFFLVNSTFHMFPGLPIYASQDLVNWKHIGNALHRQSQMSLKKSDTKLYPQEDTGEVLLATGGLYAPTIRYHGGIYYVICTNIVHPAEGAPDVSENFILSTKDIWANSWSDPVYFEFQGIDPSLLFDDDGKVYVHGSAAPGPFTKINLFEVDLATGKKLSDERTIWGGTGGIYPEGPHMYKRNGWYYLLISEGGTHDNHMITMARSQDIWGPYEPCPQNPILTARGTGEYIQYTGHCEAFQDQDGNWWGACLGVRKDAKGRFIMGRETFLTSGNWNGDWLSLDLVKSNIETLSSREKLSDLPQIDKPGLDILYIRDADFRRYRFDSHKNGDVTLIASKTDLSAPEESPTFMGKRQRRLCGQSLVDITLSDIAVSADVNVGLACYKDEHRYLRIFYDGSDSTVVFEVVNNAKKISQTKRTAITLSQNTGLSFKLQYTEDQYEALFRVGGKSGNPEWSLLETVDTLILTGPDFVGPVIGVFAVAETDAEVHCTSLVFDEPLAQKPH</sequence>
<feature type="active site" description="Proton acceptor" evidence="4">
    <location>
        <position position="14"/>
    </location>
</feature>
<evidence type="ECO:0000256" key="1">
    <source>
        <dbReference type="ARBA" id="ARBA00009865"/>
    </source>
</evidence>
<dbReference type="InterPro" id="IPR013320">
    <property type="entry name" value="ConA-like_dom_sf"/>
</dbReference>
<keyword evidence="9" id="KW-1185">Reference proteome</keyword>
<dbReference type="Proteomes" id="UP000829685">
    <property type="component" value="Unassembled WGS sequence"/>
</dbReference>
<evidence type="ECO:0000256" key="6">
    <source>
        <dbReference type="RuleBase" id="RU361187"/>
    </source>
</evidence>
<dbReference type="GO" id="GO:0005975">
    <property type="term" value="P:carbohydrate metabolic process"/>
    <property type="evidence" value="ECO:0007669"/>
    <property type="project" value="InterPro"/>
</dbReference>
<name>A0A9P9W955_9PEZI</name>
<gene>
    <name evidence="8" type="ORF">JX265_013240</name>
</gene>
<dbReference type="InterPro" id="IPR041542">
    <property type="entry name" value="GH43_C2"/>
</dbReference>
<evidence type="ECO:0000256" key="2">
    <source>
        <dbReference type="ARBA" id="ARBA00022801"/>
    </source>
</evidence>
<dbReference type="Pfam" id="PF04616">
    <property type="entry name" value="Glyco_hydro_43"/>
    <property type="match status" value="1"/>
</dbReference>
<evidence type="ECO:0000313" key="8">
    <source>
        <dbReference type="EMBL" id="KAI1851493.1"/>
    </source>
</evidence>
<feature type="site" description="Important for catalytic activity, responsible for pKa modulation of the active site Glu and correct orientation of both the proton donor and substrate" evidence="5">
    <location>
        <position position="143"/>
    </location>
</feature>
<comment type="similarity">
    <text evidence="1 6">Belongs to the glycosyl hydrolase 43 family.</text>
</comment>
<feature type="domain" description="Beta-xylosidase C-terminal Concanavalin A-like" evidence="7">
    <location>
        <begin position="349"/>
        <end position="510"/>
    </location>
</feature>
<dbReference type="AlphaFoldDB" id="A0A9P9W955"/>
<dbReference type="Pfam" id="PF17851">
    <property type="entry name" value="GH43_C2"/>
    <property type="match status" value="1"/>
</dbReference>